<evidence type="ECO:0000259" key="11">
    <source>
        <dbReference type="PROSITE" id="PS51296"/>
    </source>
</evidence>
<dbReference type="GO" id="GO:0051537">
    <property type="term" value="F:2 iron, 2 sulfur cluster binding"/>
    <property type="evidence" value="ECO:0007669"/>
    <property type="project" value="UniProtKB-KW"/>
</dbReference>
<dbReference type="GO" id="GO:0042128">
    <property type="term" value="P:nitrate assimilation"/>
    <property type="evidence" value="ECO:0007669"/>
    <property type="project" value="UniProtKB-KW"/>
</dbReference>
<evidence type="ECO:0000313" key="12">
    <source>
        <dbReference type="EMBL" id="ONG39786.1"/>
    </source>
</evidence>
<evidence type="ECO:0000256" key="9">
    <source>
        <dbReference type="ARBA" id="ARBA00023014"/>
    </source>
</evidence>
<dbReference type="InterPro" id="IPR012748">
    <property type="entry name" value="Rieske-like_NirD"/>
</dbReference>
<evidence type="ECO:0000256" key="5">
    <source>
        <dbReference type="ARBA" id="ARBA00022723"/>
    </source>
</evidence>
<protein>
    <submittedName>
        <fullName evidence="12">Nitrate reductase</fullName>
    </submittedName>
</protein>
<organism evidence="12 13">
    <name type="scientific">Alkanindiges hydrocarboniclasticus</name>
    <dbReference type="NCBI Taxonomy" id="1907941"/>
    <lineage>
        <taxon>Bacteria</taxon>
        <taxon>Pseudomonadati</taxon>
        <taxon>Pseudomonadota</taxon>
        <taxon>Gammaproteobacteria</taxon>
        <taxon>Moraxellales</taxon>
        <taxon>Moraxellaceae</taxon>
        <taxon>Alkanindiges</taxon>
    </lineage>
</organism>
<keyword evidence="4" id="KW-0001">2Fe-2S</keyword>
<dbReference type="InterPro" id="IPR036922">
    <property type="entry name" value="Rieske_2Fe-2S_sf"/>
</dbReference>
<dbReference type="SUPFAM" id="SSF50022">
    <property type="entry name" value="ISP domain"/>
    <property type="match status" value="1"/>
</dbReference>
<dbReference type="PANTHER" id="PTHR43429">
    <property type="entry name" value="PYRIDINE NUCLEOTIDE-DISULFIDE OXIDOREDUCTASE DOMAIN-CONTAINING"/>
    <property type="match status" value="1"/>
</dbReference>
<keyword evidence="8" id="KW-0408">Iron</keyword>
<dbReference type="InterPro" id="IPR041575">
    <property type="entry name" value="Rubredoxin_C"/>
</dbReference>
<dbReference type="Pfam" id="PF18267">
    <property type="entry name" value="Rubredoxin_C"/>
    <property type="match status" value="1"/>
</dbReference>
<dbReference type="InterPro" id="IPR036188">
    <property type="entry name" value="FAD/NAD-bd_sf"/>
</dbReference>
<dbReference type="InterPro" id="IPR023753">
    <property type="entry name" value="FAD/NAD-binding_dom"/>
</dbReference>
<dbReference type="RefSeq" id="WP_076878149.1">
    <property type="nucleotide sequence ID" value="NZ_MLCN01000022.1"/>
</dbReference>
<keyword evidence="3" id="KW-0285">Flavoprotein</keyword>
<dbReference type="InterPro" id="IPR017941">
    <property type="entry name" value="Rieske_2Fe-2S"/>
</dbReference>
<dbReference type="Pfam" id="PF07992">
    <property type="entry name" value="Pyr_redox_2"/>
    <property type="match status" value="1"/>
</dbReference>
<dbReference type="PRINTS" id="PR00411">
    <property type="entry name" value="PNDRDTASEI"/>
</dbReference>
<dbReference type="GO" id="GO:0046872">
    <property type="term" value="F:metal ion binding"/>
    <property type="evidence" value="ECO:0007669"/>
    <property type="project" value="UniProtKB-KW"/>
</dbReference>
<dbReference type="OrthoDB" id="9768666at2"/>
<evidence type="ECO:0000256" key="7">
    <source>
        <dbReference type="ARBA" id="ARBA00023002"/>
    </source>
</evidence>
<dbReference type="InterPro" id="IPR016156">
    <property type="entry name" value="FAD/NAD-linked_Rdtase_dimer_sf"/>
</dbReference>
<dbReference type="CDD" id="cd03529">
    <property type="entry name" value="Rieske_NirD"/>
    <property type="match status" value="1"/>
</dbReference>
<sequence length="531" mass="58655">MNQMVNTWIEVCALTEIAPDTGACALINGQQVAVFRMREDNRIYAIGNHDPASGANVLSRGIVGDLQGERVVASPIYKQHYSLATGRCIEDAQYQVPAYPVQVVDGTIFVGSVPQKTYITTPQAREEKMRLVMVGNGLAGMRMLEELLEIAPDLYEIEVFGAEPHGNYNRIMLSPVLSGEKKLDDIMLHPHSWYAERGITFNAGDEVVKIDRKRRLVVGKSGYTTSYDRLVIATGSSPVVLPLPGRELDGVTTFRDIYDINKMIDASENYQHAVVIGGGLLGLEAAHGLNKRGMKVTVIHLMDRLMERQLDHVAADMLKTTLEQRGMRIELSAQTDKILGNERVTGILLKDGREIPADLVVMAVGIRPNIELAKSAGLHCERGVVVNDIMQTFDPRVYAVGECVQHRGIAYGLVEPLWGQAFVCATQLAERGSIQYRGTQLATQLKVSGVEVFSAGNLESDESCEDLVIRDPKRGIYKRLILNNNHVQGAVLYGDARDGSWYAELISEQTDISSIRNRLLFGRDFAMKQAS</sequence>
<name>A0A1S8CUF8_9GAMM</name>
<evidence type="ECO:0000256" key="2">
    <source>
        <dbReference type="ARBA" id="ARBA00006442"/>
    </source>
</evidence>
<keyword evidence="7" id="KW-0560">Oxidoreductase</keyword>
<proteinExistence type="inferred from homology"/>
<keyword evidence="9" id="KW-0411">Iron-sulfur</keyword>
<dbReference type="Gene3D" id="3.30.390.30">
    <property type="match status" value="1"/>
</dbReference>
<dbReference type="FunFam" id="3.50.50.60:FF:000033">
    <property type="entry name" value="Nitrite reductase [NAD(P)H], large subunit"/>
    <property type="match status" value="1"/>
</dbReference>
<dbReference type="NCBIfam" id="TIGR02378">
    <property type="entry name" value="nirD_assim_sml"/>
    <property type="match status" value="1"/>
</dbReference>
<feature type="domain" description="Rieske" evidence="11">
    <location>
        <begin position="9"/>
        <end position="110"/>
    </location>
</feature>
<dbReference type="AlphaFoldDB" id="A0A1S8CUF8"/>
<evidence type="ECO:0000256" key="8">
    <source>
        <dbReference type="ARBA" id="ARBA00023004"/>
    </source>
</evidence>
<dbReference type="PROSITE" id="PS51300">
    <property type="entry name" value="NIRD"/>
    <property type="match status" value="1"/>
</dbReference>
<comment type="cofactor">
    <cofactor evidence="1">
        <name>FAD</name>
        <dbReference type="ChEBI" id="CHEBI:57692"/>
    </cofactor>
</comment>
<dbReference type="PANTHER" id="PTHR43429:SF3">
    <property type="entry name" value="NITRITE REDUCTASE [NAD(P)H]"/>
    <property type="match status" value="1"/>
</dbReference>
<accession>A0A1S8CUF8</accession>
<dbReference type="Gene3D" id="2.102.10.10">
    <property type="entry name" value="Rieske [2Fe-2S] iron-sulphur domain"/>
    <property type="match status" value="1"/>
</dbReference>
<keyword evidence="13" id="KW-1185">Reference proteome</keyword>
<evidence type="ECO:0000256" key="3">
    <source>
        <dbReference type="ARBA" id="ARBA00022630"/>
    </source>
</evidence>
<dbReference type="Pfam" id="PF13806">
    <property type="entry name" value="Rieske_2"/>
    <property type="match status" value="1"/>
</dbReference>
<dbReference type="PRINTS" id="PR00368">
    <property type="entry name" value="FADPNR"/>
</dbReference>
<keyword evidence="5" id="KW-0479">Metal-binding</keyword>
<dbReference type="STRING" id="1907941.BKE30_08350"/>
<dbReference type="PROSITE" id="PS51296">
    <property type="entry name" value="RIESKE"/>
    <property type="match status" value="1"/>
</dbReference>
<evidence type="ECO:0000313" key="13">
    <source>
        <dbReference type="Proteomes" id="UP000192132"/>
    </source>
</evidence>
<reference evidence="12 13" key="1">
    <citation type="submission" date="2016-10" db="EMBL/GenBank/DDBJ databases">
        <title>Draft Genome sequence of Alkanindiges sp. strain H1.</title>
        <authorList>
            <person name="Subhash Y."/>
            <person name="Lee S."/>
        </authorList>
    </citation>
    <scope>NUCLEOTIDE SEQUENCE [LARGE SCALE GENOMIC DNA]</scope>
    <source>
        <strain evidence="12 13">H1</strain>
    </source>
</reference>
<gene>
    <name evidence="12" type="ORF">BKE30_08350</name>
</gene>
<evidence type="ECO:0000256" key="1">
    <source>
        <dbReference type="ARBA" id="ARBA00001974"/>
    </source>
</evidence>
<evidence type="ECO:0000256" key="10">
    <source>
        <dbReference type="ARBA" id="ARBA00023063"/>
    </source>
</evidence>
<dbReference type="Proteomes" id="UP000192132">
    <property type="component" value="Unassembled WGS sequence"/>
</dbReference>
<keyword evidence="10" id="KW-0534">Nitrate assimilation</keyword>
<dbReference type="Gene3D" id="3.50.50.60">
    <property type="entry name" value="FAD/NAD(P)-binding domain"/>
    <property type="match status" value="2"/>
</dbReference>
<dbReference type="SUPFAM" id="SSF51905">
    <property type="entry name" value="FAD/NAD(P)-binding domain"/>
    <property type="match status" value="2"/>
</dbReference>
<comment type="caution">
    <text evidence="12">The sequence shown here is derived from an EMBL/GenBank/DDBJ whole genome shotgun (WGS) entry which is preliminary data.</text>
</comment>
<evidence type="ECO:0000256" key="6">
    <source>
        <dbReference type="ARBA" id="ARBA00022827"/>
    </source>
</evidence>
<evidence type="ECO:0000256" key="4">
    <source>
        <dbReference type="ARBA" id="ARBA00022714"/>
    </source>
</evidence>
<dbReference type="GO" id="GO:0008942">
    <property type="term" value="F:nitrite reductase [NAD(P)H] activity"/>
    <property type="evidence" value="ECO:0007669"/>
    <property type="project" value="InterPro"/>
</dbReference>
<dbReference type="InterPro" id="IPR050260">
    <property type="entry name" value="FAD-bd_OxRdtase"/>
</dbReference>
<comment type="similarity">
    <text evidence="2">Belongs to the FAD-dependent oxidoreductase family.</text>
</comment>
<keyword evidence="6" id="KW-0274">FAD</keyword>
<dbReference type="EMBL" id="MLCN01000022">
    <property type="protein sequence ID" value="ONG39786.1"/>
    <property type="molecule type" value="Genomic_DNA"/>
</dbReference>